<feature type="compositionally biased region" description="Basic and acidic residues" evidence="2">
    <location>
        <begin position="531"/>
        <end position="542"/>
    </location>
</feature>
<dbReference type="FunFam" id="3.30.70.330:FF:001423">
    <property type="entry name" value="Feminization Of Germline"/>
    <property type="match status" value="1"/>
</dbReference>
<reference evidence="5" key="1">
    <citation type="submission" date="2011-07" db="EMBL/GenBank/DDBJ databases">
        <authorList>
            <consortium name="Caenorhabditis brenneri Sequencing and Analysis Consortium"/>
            <person name="Wilson R.K."/>
        </authorList>
    </citation>
    <scope>NUCLEOTIDE SEQUENCE [LARGE SCALE GENOMIC DNA]</scope>
    <source>
        <strain evidence="5">PB2801</strain>
    </source>
</reference>
<sequence>MFPGDQNAIWKQELAINQSSSHMNYHTFDSDFYPLTYQRTPCPQHFPNRNQFDFLPAGYEDRRPDIHPYNPRSCQSSSSSHYSNELSSMDLTDFQIYQLLNNKRIAAEELVRQHQGIIGNGFGGLCSPPPTFSSSRSSLFSVNSVPAFVPHCSSPVHTDEFNHPYVFDTKFDFNHQMRCESANGYFMKKGSASEGFSVLKMPGKISEAYSYPEEKIYTAEDVHTVVKNNRDSTKQRIVSNKIFVGGISHSMNRELINTFFGQFGTVFVDWPVKKKGNTRGKYATIQSYSYLFLVYSEEESVFKLMNACTHSGSEFFVTVPGCKESQIQIRPWFVKNAFYIHHKTLNERIVDVHRTVFVGGLPRIVTADEIAKMFSEFGRVLIVTIDMDQDYAYPKGAARVTFERDSSFNRALEKKYLKFENIDSSKTIIEIKPYVMEDIGCDQCGGLWYNPILDIYDQLKIYEKKYQQEKKKMKEIPRFDMWSSHHPFSPSNNINRKPYDDDSEDLISKLDAKFERNLELSRSRSASEQAQEEKENEKNDLRSGAEKFLEVARSFGLDKPNTVEIDGVEYNIGPELWHRFVPPPSFEMIDEPDPKFSKLDFQVQMDLQQKVESFLRLERDNIYSNKSSYCKERQCRQYYCPSCSNKLHSGRNQHSILPAGKPERRPRKDKNMYLINGPNA</sequence>
<dbReference type="HOGENOM" id="CLU_404521_0_0_1"/>
<dbReference type="FunCoup" id="G0PH03">
    <property type="interactions" value="1754"/>
</dbReference>
<dbReference type="PANTHER" id="PTHR12566:SF6">
    <property type="entry name" value="FOG-1 PROTEIN"/>
    <property type="match status" value="1"/>
</dbReference>
<dbReference type="AlphaFoldDB" id="G0PH03"/>
<evidence type="ECO:0000256" key="1">
    <source>
        <dbReference type="PROSITE-ProRule" id="PRU00176"/>
    </source>
</evidence>
<dbReference type="GO" id="GO:0005634">
    <property type="term" value="C:nucleus"/>
    <property type="evidence" value="ECO:0007669"/>
    <property type="project" value="TreeGrafter"/>
</dbReference>
<dbReference type="InterPro" id="IPR000504">
    <property type="entry name" value="RRM_dom"/>
</dbReference>
<evidence type="ECO:0000259" key="3">
    <source>
        <dbReference type="PROSITE" id="PS50102"/>
    </source>
</evidence>
<dbReference type="GO" id="GO:2000766">
    <property type="term" value="P:negative regulation of cytoplasmic translation"/>
    <property type="evidence" value="ECO:0007669"/>
    <property type="project" value="TreeGrafter"/>
</dbReference>
<dbReference type="eggNOG" id="KOG0129">
    <property type="taxonomic scope" value="Eukaryota"/>
</dbReference>
<dbReference type="Proteomes" id="UP000008068">
    <property type="component" value="Unassembled WGS sequence"/>
</dbReference>
<dbReference type="EMBL" id="GL380454">
    <property type="protein sequence ID" value="EGT55880.1"/>
    <property type="molecule type" value="Genomic_DNA"/>
</dbReference>
<dbReference type="InterPro" id="IPR012677">
    <property type="entry name" value="Nucleotide-bd_a/b_plait_sf"/>
</dbReference>
<dbReference type="GO" id="GO:0043022">
    <property type="term" value="F:ribosome binding"/>
    <property type="evidence" value="ECO:0007669"/>
    <property type="project" value="TreeGrafter"/>
</dbReference>
<name>G0PH03_CAEBE</name>
<dbReference type="GO" id="GO:0005737">
    <property type="term" value="C:cytoplasm"/>
    <property type="evidence" value="ECO:0007669"/>
    <property type="project" value="TreeGrafter"/>
</dbReference>
<dbReference type="GO" id="GO:0045202">
    <property type="term" value="C:synapse"/>
    <property type="evidence" value="ECO:0007669"/>
    <property type="project" value="TreeGrafter"/>
</dbReference>
<dbReference type="Gene3D" id="3.30.70.330">
    <property type="match status" value="2"/>
</dbReference>
<dbReference type="InterPro" id="IPR034819">
    <property type="entry name" value="CPEB"/>
</dbReference>
<dbReference type="OMA" id="YTAEDVH"/>
<feature type="region of interest" description="Disordered" evidence="2">
    <location>
        <begin position="521"/>
        <end position="542"/>
    </location>
</feature>
<dbReference type="PANTHER" id="PTHR12566">
    <property type="entry name" value="CYTOPLASMIC POLYADENYLATION ELEMENT BINDING PROTEIN CPEB"/>
    <property type="match status" value="1"/>
</dbReference>
<dbReference type="Pfam" id="PF16367">
    <property type="entry name" value="RRM_7"/>
    <property type="match status" value="1"/>
</dbReference>
<dbReference type="GO" id="GO:0043005">
    <property type="term" value="C:neuron projection"/>
    <property type="evidence" value="ECO:0007669"/>
    <property type="project" value="TreeGrafter"/>
</dbReference>
<dbReference type="GO" id="GO:0000900">
    <property type="term" value="F:mRNA regulatory element binding translation repressor activity"/>
    <property type="evidence" value="ECO:0007669"/>
    <property type="project" value="TreeGrafter"/>
</dbReference>
<evidence type="ECO:0000256" key="2">
    <source>
        <dbReference type="SAM" id="MobiDB-lite"/>
    </source>
</evidence>
<protein>
    <recommendedName>
        <fullName evidence="3">RRM domain-containing protein</fullName>
    </recommendedName>
</protein>
<dbReference type="InterPro" id="IPR035979">
    <property type="entry name" value="RBD_domain_sf"/>
</dbReference>
<organism evidence="5">
    <name type="scientific">Caenorhabditis brenneri</name>
    <name type="common">Nematode worm</name>
    <dbReference type="NCBI Taxonomy" id="135651"/>
    <lineage>
        <taxon>Eukaryota</taxon>
        <taxon>Metazoa</taxon>
        <taxon>Ecdysozoa</taxon>
        <taxon>Nematoda</taxon>
        <taxon>Chromadorea</taxon>
        <taxon>Rhabditida</taxon>
        <taxon>Rhabditina</taxon>
        <taxon>Rhabditomorpha</taxon>
        <taxon>Rhabditoidea</taxon>
        <taxon>Rhabditidae</taxon>
        <taxon>Peloderinae</taxon>
        <taxon>Caenorhabditis</taxon>
    </lineage>
</organism>
<accession>G0PH03</accession>
<evidence type="ECO:0000313" key="5">
    <source>
        <dbReference type="Proteomes" id="UP000008068"/>
    </source>
</evidence>
<dbReference type="SMART" id="SM00360">
    <property type="entry name" value="RRM"/>
    <property type="match status" value="2"/>
</dbReference>
<dbReference type="OrthoDB" id="10033548at2759"/>
<feature type="region of interest" description="Disordered" evidence="2">
    <location>
        <begin position="651"/>
        <end position="680"/>
    </location>
</feature>
<dbReference type="PROSITE" id="PS50102">
    <property type="entry name" value="RRM"/>
    <property type="match status" value="1"/>
</dbReference>
<feature type="domain" description="RRM" evidence="3">
    <location>
        <begin position="354"/>
        <end position="428"/>
    </location>
</feature>
<keyword evidence="1" id="KW-0694">RNA-binding</keyword>
<gene>
    <name evidence="4" type="ORF">CAEBREN_07988</name>
</gene>
<dbReference type="STRING" id="135651.G0PH03"/>
<dbReference type="CDD" id="cd19757">
    <property type="entry name" value="Bbox1"/>
    <property type="match status" value="1"/>
</dbReference>
<evidence type="ECO:0000313" key="4">
    <source>
        <dbReference type="EMBL" id="EGT55880.1"/>
    </source>
</evidence>
<dbReference type="InterPro" id="IPR038446">
    <property type="entry name" value="CEBP_ZZ_sf"/>
</dbReference>
<dbReference type="GO" id="GO:0008135">
    <property type="term" value="F:translation factor activity, RNA binding"/>
    <property type="evidence" value="ECO:0007669"/>
    <property type="project" value="TreeGrafter"/>
</dbReference>
<dbReference type="GO" id="GO:0003730">
    <property type="term" value="F:mRNA 3'-UTR binding"/>
    <property type="evidence" value="ECO:0007669"/>
    <property type="project" value="InterPro"/>
</dbReference>
<dbReference type="Gene3D" id="4.10.640.40">
    <property type="entry name" value="Cytoplasmic polyadenylation element-binding protein, ZZ domain"/>
    <property type="match status" value="1"/>
</dbReference>
<dbReference type="InParanoid" id="G0PH03"/>
<keyword evidence="5" id="KW-1185">Reference proteome</keyword>
<dbReference type="Pfam" id="PF00076">
    <property type="entry name" value="RRM_1"/>
    <property type="match status" value="1"/>
</dbReference>
<dbReference type="SUPFAM" id="SSF54928">
    <property type="entry name" value="RNA-binding domain, RBD"/>
    <property type="match status" value="1"/>
</dbReference>
<proteinExistence type="predicted"/>